<evidence type="ECO:0008006" key="6">
    <source>
        <dbReference type="Google" id="ProtNLM"/>
    </source>
</evidence>
<dbReference type="CDD" id="cd03784">
    <property type="entry name" value="GT1_Gtf-like"/>
    <property type="match status" value="1"/>
</dbReference>
<evidence type="ECO:0000256" key="3">
    <source>
        <dbReference type="RuleBase" id="RU003718"/>
    </source>
</evidence>
<dbReference type="Pfam" id="PF00201">
    <property type="entry name" value="UDPGT"/>
    <property type="match status" value="1"/>
</dbReference>
<dbReference type="PANTHER" id="PTHR11926:SF1553">
    <property type="entry name" value="GLYCOSYLTRANSFERASE"/>
    <property type="match status" value="1"/>
</dbReference>
<dbReference type="PANTHER" id="PTHR11926">
    <property type="entry name" value="GLUCOSYL/GLUCURONOSYL TRANSFERASES"/>
    <property type="match status" value="1"/>
</dbReference>
<accession>A0A822XZK2</accession>
<organism evidence="4 5">
    <name type="scientific">Nelumbo nucifera</name>
    <name type="common">Sacred lotus</name>
    <dbReference type="NCBI Taxonomy" id="4432"/>
    <lineage>
        <taxon>Eukaryota</taxon>
        <taxon>Viridiplantae</taxon>
        <taxon>Streptophyta</taxon>
        <taxon>Embryophyta</taxon>
        <taxon>Tracheophyta</taxon>
        <taxon>Spermatophyta</taxon>
        <taxon>Magnoliopsida</taxon>
        <taxon>Proteales</taxon>
        <taxon>Nelumbonaceae</taxon>
        <taxon>Nelumbo</taxon>
    </lineage>
</organism>
<comment type="similarity">
    <text evidence="1 3">Belongs to the UDP-glycosyltransferase family.</text>
</comment>
<dbReference type="Proteomes" id="UP000607653">
    <property type="component" value="Unassembled WGS sequence"/>
</dbReference>
<dbReference type="EMBL" id="DUZY01000001">
    <property type="protein sequence ID" value="DAD25173.1"/>
    <property type="molecule type" value="Genomic_DNA"/>
</dbReference>
<sequence length="248" mass="28173">MIEWMEKRFPLRAIGPTIPSMYLDKQVEDDSDYGLHLYKPDSGDCINWLNKRAEGSVVYVSFGSMAALSVEQMEEIAWGLRRSDSYFLWVVRRSEAEKLPSKFVEETSDKGLIVTWCPQLEVLTHNTVGCFVTHCGWNSTLEGVSLGVPMVGIPQWTDQIPNAKFVQDIWGMGLRAQPNEKGIVSREEVERCVREIMEEEKVKEIRKNAIKWRDLAREAVGEGGTSDKNIDEFVVTLVGLQSVSHSHH</sequence>
<comment type="caution">
    <text evidence="4">The sequence shown here is derived from an EMBL/GenBank/DDBJ whole genome shotgun (WGS) entry which is preliminary data.</text>
</comment>
<keyword evidence="2 3" id="KW-0808">Transferase</keyword>
<dbReference type="Gene3D" id="3.40.50.2000">
    <property type="entry name" value="Glycogen Phosphorylase B"/>
    <property type="match status" value="2"/>
</dbReference>
<keyword evidence="5" id="KW-1185">Reference proteome</keyword>
<keyword evidence="3" id="KW-0328">Glycosyltransferase</keyword>
<protein>
    <recommendedName>
        <fullName evidence="6">UDP-glycosyltransferase 74E2-like</fullName>
    </recommendedName>
</protein>
<dbReference type="PROSITE" id="PS00375">
    <property type="entry name" value="UDPGT"/>
    <property type="match status" value="1"/>
</dbReference>
<evidence type="ECO:0000313" key="4">
    <source>
        <dbReference type="EMBL" id="DAD25173.1"/>
    </source>
</evidence>
<dbReference type="InterPro" id="IPR035595">
    <property type="entry name" value="UDP_glycos_trans_CS"/>
</dbReference>
<dbReference type="AlphaFoldDB" id="A0A822XZK2"/>
<reference evidence="4 5" key="1">
    <citation type="journal article" date="2020" name="Mol. Biol. Evol.">
        <title>Distinct Expression and Methylation Patterns for Genes with Different Fates following a Single Whole-Genome Duplication in Flowering Plants.</title>
        <authorList>
            <person name="Shi T."/>
            <person name="Rahmani R.S."/>
            <person name="Gugger P.F."/>
            <person name="Wang M."/>
            <person name="Li H."/>
            <person name="Zhang Y."/>
            <person name="Li Z."/>
            <person name="Wang Q."/>
            <person name="Van de Peer Y."/>
            <person name="Marchal K."/>
            <person name="Chen J."/>
        </authorList>
    </citation>
    <scope>NUCLEOTIDE SEQUENCE [LARGE SCALE GENOMIC DNA]</scope>
    <source>
        <tissue evidence="4">Leaf</tissue>
    </source>
</reference>
<proteinExistence type="inferred from homology"/>
<gene>
    <name evidence="4" type="ORF">HUJ06_026637</name>
</gene>
<dbReference type="SUPFAM" id="SSF53756">
    <property type="entry name" value="UDP-Glycosyltransferase/glycogen phosphorylase"/>
    <property type="match status" value="1"/>
</dbReference>
<dbReference type="FunFam" id="3.40.50.2000:FF:000019">
    <property type="entry name" value="Glycosyltransferase"/>
    <property type="match status" value="1"/>
</dbReference>
<evidence type="ECO:0000313" key="5">
    <source>
        <dbReference type="Proteomes" id="UP000607653"/>
    </source>
</evidence>
<dbReference type="InterPro" id="IPR002213">
    <property type="entry name" value="UDP_glucos_trans"/>
</dbReference>
<name>A0A822XZK2_NELNU</name>
<evidence type="ECO:0000256" key="1">
    <source>
        <dbReference type="ARBA" id="ARBA00009995"/>
    </source>
</evidence>
<evidence type="ECO:0000256" key="2">
    <source>
        <dbReference type="ARBA" id="ARBA00022679"/>
    </source>
</evidence>
<dbReference type="GO" id="GO:0008194">
    <property type="term" value="F:UDP-glycosyltransferase activity"/>
    <property type="evidence" value="ECO:0007669"/>
    <property type="project" value="InterPro"/>
</dbReference>